<organism evidence="2 3">
    <name type="scientific">Rhynchospora breviuscula</name>
    <dbReference type="NCBI Taxonomy" id="2022672"/>
    <lineage>
        <taxon>Eukaryota</taxon>
        <taxon>Viridiplantae</taxon>
        <taxon>Streptophyta</taxon>
        <taxon>Embryophyta</taxon>
        <taxon>Tracheophyta</taxon>
        <taxon>Spermatophyta</taxon>
        <taxon>Magnoliopsida</taxon>
        <taxon>Liliopsida</taxon>
        <taxon>Poales</taxon>
        <taxon>Cyperaceae</taxon>
        <taxon>Cyperoideae</taxon>
        <taxon>Rhynchosporeae</taxon>
        <taxon>Rhynchospora</taxon>
    </lineage>
</organism>
<feature type="domain" description="MATH" evidence="1">
    <location>
        <begin position="16"/>
        <end position="147"/>
    </location>
</feature>
<gene>
    <name evidence="2" type="ORF">LUZ63_010745</name>
</gene>
<feature type="domain" description="MATH" evidence="1">
    <location>
        <begin position="170"/>
        <end position="295"/>
    </location>
</feature>
<evidence type="ECO:0000259" key="1">
    <source>
        <dbReference type="PROSITE" id="PS50144"/>
    </source>
</evidence>
<keyword evidence="3" id="KW-1185">Reference proteome</keyword>
<dbReference type="OrthoDB" id="1883087at2759"/>
<dbReference type="SMART" id="SM00061">
    <property type="entry name" value="MATH"/>
    <property type="match status" value="1"/>
</dbReference>
<dbReference type="Proteomes" id="UP001151287">
    <property type="component" value="Unassembled WGS sequence"/>
</dbReference>
<proteinExistence type="predicted"/>
<sequence length="305" mass="34382">MGSSYSCFGVPGQSGRNLFTWKIDGFTSLLEKGEGSTNTSFDMEGIRWQLSLNPHDKKSVDPISTKHVSVGISVSPFSLRPSYMLQARFRIFIYDQKYGKHTTREVGHTYLTTSRTLEVTCMVPLQTLENPSFGFLVNNTIAIGVELINLKKVACNGIERSTFIPKNIISGSHSWYIDDFSQLKKPTAYSEPFEIGGYTWRLKLQPEGKLNKNYMSIYLELDKSRSQHPPSEGVLVEFDLSIKKQASGAYRGKSRFIFSTKTTGWGYAEFIKIEEFLDPTNGYLIKGTCTFEATLNIFGFAIDRA</sequence>
<reference evidence="2" key="1">
    <citation type="journal article" date="2022" name="Cell">
        <title>Repeat-based holocentromeres influence genome architecture and karyotype evolution.</title>
        <authorList>
            <person name="Hofstatter P.G."/>
            <person name="Thangavel G."/>
            <person name="Lux T."/>
            <person name="Neumann P."/>
            <person name="Vondrak T."/>
            <person name="Novak P."/>
            <person name="Zhang M."/>
            <person name="Costa L."/>
            <person name="Castellani M."/>
            <person name="Scott A."/>
            <person name="Toegelov H."/>
            <person name="Fuchs J."/>
            <person name="Mata-Sucre Y."/>
            <person name="Dias Y."/>
            <person name="Vanzela A.L.L."/>
            <person name="Huettel B."/>
            <person name="Almeida C.C.S."/>
            <person name="Simkova H."/>
            <person name="Souza G."/>
            <person name="Pedrosa-Harand A."/>
            <person name="Macas J."/>
            <person name="Mayer K.F.X."/>
            <person name="Houben A."/>
            <person name="Marques A."/>
        </authorList>
    </citation>
    <scope>NUCLEOTIDE SEQUENCE</scope>
    <source>
        <strain evidence="2">RhyBre1mFocal</strain>
    </source>
</reference>
<dbReference type="PANTHER" id="PTHR46162">
    <property type="entry name" value="TRAF-LIKE FAMILY PROTEIN"/>
    <property type="match status" value="1"/>
</dbReference>
<dbReference type="PROSITE" id="PS50144">
    <property type="entry name" value="MATH"/>
    <property type="match status" value="2"/>
</dbReference>
<dbReference type="SUPFAM" id="SSF49599">
    <property type="entry name" value="TRAF domain-like"/>
    <property type="match status" value="2"/>
</dbReference>
<dbReference type="Gene3D" id="2.60.210.10">
    <property type="entry name" value="Apoptosis, Tumor Necrosis Factor Receptor Associated Protein 2, Chain A"/>
    <property type="match status" value="2"/>
</dbReference>
<dbReference type="Pfam" id="PF22486">
    <property type="entry name" value="MATH_2"/>
    <property type="match status" value="2"/>
</dbReference>
<protein>
    <recommendedName>
        <fullName evidence="1">MATH domain-containing protein</fullName>
    </recommendedName>
</protein>
<evidence type="ECO:0000313" key="2">
    <source>
        <dbReference type="EMBL" id="KAJ1694047.1"/>
    </source>
</evidence>
<dbReference type="InterPro" id="IPR002083">
    <property type="entry name" value="MATH/TRAF_dom"/>
</dbReference>
<dbReference type="InterPro" id="IPR008974">
    <property type="entry name" value="TRAF-like"/>
</dbReference>
<dbReference type="CDD" id="cd00121">
    <property type="entry name" value="MATH"/>
    <property type="match status" value="2"/>
</dbReference>
<comment type="caution">
    <text evidence="2">The sequence shown here is derived from an EMBL/GenBank/DDBJ whole genome shotgun (WGS) entry which is preliminary data.</text>
</comment>
<accession>A0A9Q0HPX4</accession>
<name>A0A9Q0HPX4_9POAL</name>
<dbReference type="EMBL" id="JAMQYH010000003">
    <property type="protein sequence ID" value="KAJ1694047.1"/>
    <property type="molecule type" value="Genomic_DNA"/>
</dbReference>
<evidence type="ECO:0000313" key="3">
    <source>
        <dbReference type="Proteomes" id="UP001151287"/>
    </source>
</evidence>
<dbReference type="AlphaFoldDB" id="A0A9Q0HPX4"/>
<dbReference type="PANTHER" id="PTHR46162:SF2">
    <property type="entry name" value="ANKYRIN REPEAT-CONTAINING PROTEIN-RELATED"/>
    <property type="match status" value="1"/>
</dbReference>